<proteinExistence type="predicted"/>
<dbReference type="GeneID" id="17320026"/>
<evidence type="ECO:0000313" key="2">
    <source>
        <dbReference type="Proteomes" id="UP000012073"/>
    </source>
</evidence>
<dbReference type="Gramene" id="CDF77450">
    <property type="protein sequence ID" value="CDF77450"/>
    <property type="gene ID" value="CHC_T00007951001"/>
</dbReference>
<dbReference type="EMBL" id="HG001523">
    <property type="protein sequence ID" value="CDF77450.1"/>
    <property type="molecule type" value="Genomic_DNA"/>
</dbReference>
<keyword evidence="2" id="KW-1185">Reference proteome</keyword>
<gene>
    <name evidence="1" type="ORF">CHC_T00007951001</name>
</gene>
<dbReference type="AlphaFoldDB" id="S0F2W0"/>
<sequence length="26" mass="2740">MGLRVGHIAVGAYNTVADRVDYCTGT</sequence>
<protein>
    <submittedName>
        <fullName evidence="1">Uncharacterized protein</fullName>
    </submittedName>
</protein>
<accession>S0F2W0</accession>
<organism evidence="1 2">
    <name type="scientific">Chondrus crispus</name>
    <name type="common">Carrageen Irish moss</name>
    <name type="synonym">Polymorpha crispa</name>
    <dbReference type="NCBI Taxonomy" id="2769"/>
    <lineage>
        <taxon>Eukaryota</taxon>
        <taxon>Rhodophyta</taxon>
        <taxon>Florideophyceae</taxon>
        <taxon>Rhodymeniophycidae</taxon>
        <taxon>Gigartinales</taxon>
        <taxon>Gigartinaceae</taxon>
        <taxon>Chondrus</taxon>
    </lineage>
</organism>
<dbReference type="RefSeq" id="XP_005712324.1">
    <property type="nucleotide sequence ID" value="XM_005712267.1"/>
</dbReference>
<dbReference type="Proteomes" id="UP000012073">
    <property type="component" value="Unassembled WGS sequence"/>
</dbReference>
<dbReference type="KEGG" id="ccp:CHC_T00007951001"/>
<evidence type="ECO:0000313" key="1">
    <source>
        <dbReference type="EMBL" id="CDF77450.1"/>
    </source>
</evidence>
<reference evidence="2" key="1">
    <citation type="journal article" date="2013" name="Proc. Natl. Acad. Sci. U.S.A.">
        <title>Genome structure and metabolic features in the red seaweed Chondrus crispus shed light on evolution of the Archaeplastida.</title>
        <authorList>
            <person name="Collen J."/>
            <person name="Porcel B."/>
            <person name="Carre W."/>
            <person name="Ball S.G."/>
            <person name="Chaparro C."/>
            <person name="Tonon T."/>
            <person name="Barbeyron T."/>
            <person name="Michel G."/>
            <person name="Noel B."/>
            <person name="Valentin K."/>
            <person name="Elias M."/>
            <person name="Artiguenave F."/>
            <person name="Arun A."/>
            <person name="Aury J.M."/>
            <person name="Barbosa-Neto J.F."/>
            <person name="Bothwell J.H."/>
            <person name="Bouget F.Y."/>
            <person name="Brillet L."/>
            <person name="Cabello-Hurtado F."/>
            <person name="Capella-Gutierrez S."/>
            <person name="Charrier B."/>
            <person name="Cladiere L."/>
            <person name="Cock J.M."/>
            <person name="Coelho S.M."/>
            <person name="Colleoni C."/>
            <person name="Czjzek M."/>
            <person name="Da Silva C."/>
            <person name="Delage L."/>
            <person name="Denoeud F."/>
            <person name="Deschamps P."/>
            <person name="Dittami S.M."/>
            <person name="Gabaldon T."/>
            <person name="Gachon C.M."/>
            <person name="Groisillier A."/>
            <person name="Herve C."/>
            <person name="Jabbari K."/>
            <person name="Katinka M."/>
            <person name="Kloareg B."/>
            <person name="Kowalczyk N."/>
            <person name="Labadie K."/>
            <person name="Leblanc C."/>
            <person name="Lopez P.J."/>
            <person name="McLachlan D.H."/>
            <person name="Meslet-Cladiere L."/>
            <person name="Moustafa A."/>
            <person name="Nehr Z."/>
            <person name="Nyvall Collen P."/>
            <person name="Panaud O."/>
            <person name="Partensky F."/>
            <person name="Poulain J."/>
            <person name="Rensing S.A."/>
            <person name="Rousvoal S."/>
            <person name="Samson G."/>
            <person name="Symeonidi A."/>
            <person name="Weissenbach J."/>
            <person name="Zambounis A."/>
            <person name="Wincker P."/>
            <person name="Boyen C."/>
        </authorList>
    </citation>
    <scope>NUCLEOTIDE SEQUENCE [LARGE SCALE GENOMIC DNA]</scope>
    <source>
        <strain evidence="2">cv. Stackhouse</strain>
    </source>
</reference>
<name>S0F2W0_CHOCR</name>